<dbReference type="AlphaFoldDB" id="A0A380MVC8"/>
<feature type="transmembrane region" description="Helical" evidence="12">
    <location>
        <begin position="93"/>
        <end position="110"/>
    </location>
</feature>
<dbReference type="GO" id="GO:0046933">
    <property type="term" value="F:proton-transporting ATP synthase activity, rotational mechanism"/>
    <property type="evidence" value="ECO:0007669"/>
    <property type="project" value="UniProtKB-UniRule"/>
</dbReference>
<dbReference type="GO" id="GO:0005886">
    <property type="term" value="C:plasma membrane"/>
    <property type="evidence" value="ECO:0007669"/>
    <property type="project" value="UniProtKB-SubCell"/>
</dbReference>
<keyword evidence="3 12" id="KW-0813">Transport</keyword>
<evidence type="ECO:0000256" key="4">
    <source>
        <dbReference type="ARBA" id="ARBA00022475"/>
    </source>
</evidence>
<feature type="transmembrane region" description="Helical" evidence="12">
    <location>
        <begin position="236"/>
        <end position="261"/>
    </location>
</feature>
<accession>A0A380MVC8</accession>
<evidence type="ECO:0000313" key="15">
    <source>
        <dbReference type="Proteomes" id="UP000254601"/>
    </source>
</evidence>
<dbReference type="PANTHER" id="PTHR42823">
    <property type="entry name" value="ATP SYNTHASE SUBUNIT A, CHLOROPLASTIC"/>
    <property type="match status" value="1"/>
</dbReference>
<evidence type="ECO:0000256" key="6">
    <source>
        <dbReference type="ARBA" id="ARBA00022692"/>
    </source>
</evidence>
<evidence type="ECO:0000256" key="12">
    <source>
        <dbReference type="HAMAP-Rule" id="MF_01393"/>
    </source>
</evidence>
<comment type="similarity">
    <text evidence="2 12 13">Belongs to the ATPase A chain family.</text>
</comment>
<evidence type="ECO:0000256" key="9">
    <source>
        <dbReference type="ARBA" id="ARBA00023065"/>
    </source>
</evidence>
<dbReference type="PANTHER" id="PTHR42823:SF3">
    <property type="entry name" value="ATP SYNTHASE SUBUNIT A, CHLOROPLASTIC"/>
    <property type="match status" value="1"/>
</dbReference>
<dbReference type="Proteomes" id="UP000254601">
    <property type="component" value="Unassembled WGS sequence"/>
</dbReference>
<keyword evidence="9 12" id="KW-0406">Ion transport</keyword>
<dbReference type="HAMAP" id="MF_01393">
    <property type="entry name" value="ATP_synth_a_bact"/>
    <property type="match status" value="1"/>
</dbReference>
<keyword evidence="5 12" id="KW-0138">CF(0)</keyword>
<keyword evidence="8 12" id="KW-1133">Transmembrane helix</keyword>
<dbReference type="GO" id="GO:0042777">
    <property type="term" value="P:proton motive force-driven plasma membrane ATP synthesis"/>
    <property type="evidence" value="ECO:0007669"/>
    <property type="project" value="TreeGrafter"/>
</dbReference>
<name>A0A380MVC8_9GAMM</name>
<dbReference type="InterPro" id="IPR035908">
    <property type="entry name" value="F0_ATP_A_sf"/>
</dbReference>
<keyword evidence="4 12" id="KW-1003">Cell membrane</keyword>
<reference evidence="14 15" key="1">
    <citation type="submission" date="2018-06" db="EMBL/GenBank/DDBJ databases">
        <authorList>
            <consortium name="Pathogen Informatics"/>
            <person name="Doyle S."/>
        </authorList>
    </citation>
    <scope>NUCLEOTIDE SEQUENCE [LARGE SCALE GENOMIC DNA]</scope>
    <source>
        <strain evidence="14 15">NCTC13337</strain>
    </source>
</reference>
<proteinExistence type="inferred from homology"/>
<keyword evidence="6 12" id="KW-0812">Transmembrane</keyword>
<evidence type="ECO:0000256" key="13">
    <source>
        <dbReference type="RuleBase" id="RU000483"/>
    </source>
</evidence>
<keyword evidence="15" id="KW-1185">Reference proteome</keyword>
<dbReference type="FunFam" id="1.20.120.220:FF:000002">
    <property type="entry name" value="ATP synthase subunit a"/>
    <property type="match status" value="1"/>
</dbReference>
<dbReference type="EMBL" id="UHIC01000001">
    <property type="protein sequence ID" value="SUO96006.1"/>
    <property type="molecule type" value="Genomic_DNA"/>
</dbReference>
<feature type="transmembrane region" description="Helical" evidence="12">
    <location>
        <begin position="31"/>
        <end position="53"/>
    </location>
</feature>
<dbReference type="InterPro" id="IPR023011">
    <property type="entry name" value="ATP_synth_F0_asu_AS"/>
</dbReference>
<keyword evidence="7 12" id="KW-0375">Hydrogen ion transport</keyword>
<dbReference type="RefSeq" id="WP_072576590.1">
    <property type="nucleotide sequence ID" value="NZ_LWHB01000084.1"/>
</dbReference>
<evidence type="ECO:0000256" key="2">
    <source>
        <dbReference type="ARBA" id="ARBA00006810"/>
    </source>
</evidence>
<dbReference type="InterPro" id="IPR045082">
    <property type="entry name" value="ATP_syn_F0_a_bact/chloroplast"/>
</dbReference>
<evidence type="ECO:0000256" key="11">
    <source>
        <dbReference type="ARBA" id="ARBA00023310"/>
    </source>
</evidence>
<organism evidence="14 15">
    <name type="scientific">Suttonella ornithocola</name>
    <dbReference type="NCBI Taxonomy" id="279832"/>
    <lineage>
        <taxon>Bacteria</taxon>
        <taxon>Pseudomonadati</taxon>
        <taxon>Pseudomonadota</taxon>
        <taxon>Gammaproteobacteria</taxon>
        <taxon>Cardiobacteriales</taxon>
        <taxon>Cardiobacteriaceae</taxon>
        <taxon>Suttonella</taxon>
    </lineage>
</organism>
<evidence type="ECO:0000256" key="10">
    <source>
        <dbReference type="ARBA" id="ARBA00023136"/>
    </source>
</evidence>
<dbReference type="GO" id="GO:0045259">
    <property type="term" value="C:proton-transporting ATP synthase complex"/>
    <property type="evidence" value="ECO:0007669"/>
    <property type="project" value="UniProtKB-KW"/>
</dbReference>
<keyword evidence="10 12" id="KW-0472">Membrane</keyword>
<evidence type="ECO:0000256" key="3">
    <source>
        <dbReference type="ARBA" id="ARBA00022448"/>
    </source>
</evidence>
<dbReference type="Gene3D" id="1.20.120.220">
    <property type="entry name" value="ATP synthase, F0 complex, subunit A"/>
    <property type="match status" value="1"/>
</dbReference>
<dbReference type="CDD" id="cd00310">
    <property type="entry name" value="ATP-synt_Fo_a_6"/>
    <property type="match status" value="1"/>
</dbReference>
<comment type="function">
    <text evidence="12 13">Key component of the proton channel; it plays a direct role in the translocation of protons across the membrane.</text>
</comment>
<dbReference type="InterPro" id="IPR000568">
    <property type="entry name" value="ATP_synth_F0_asu"/>
</dbReference>
<dbReference type="PROSITE" id="PS00449">
    <property type="entry name" value="ATPASE_A"/>
    <property type="match status" value="1"/>
</dbReference>
<dbReference type="SUPFAM" id="SSF81336">
    <property type="entry name" value="F1F0 ATP synthase subunit A"/>
    <property type="match status" value="1"/>
</dbReference>
<gene>
    <name evidence="12 14" type="primary">atpB</name>
    <name evidence="14" type="ORF">NCTC13337_01682</name>
</gene>
<dbReference type="NCBIfam" id="NF004477">
    <property type="entry name" value="PRK05815.1-1"/>
    <property type="match status" value="1"/>
</dbReference>
<dbReference type="NCBIfam" id="TIGR01131">
    <property type="entry name" value="ATP_synt_6_or_A"/>
    <property type="match status" value="1"/>
</dbReference>
<dbReference type="Pfam" id="PF00119">
    <property type="entry name" value="ATP-synt_A"/>
    <property type="match status" value="1"/>
</dbReference>
<evidence type="ECO:0000313" key="14">
    <source>
        <dbReference type="EMBL" id="SUO96006.1"/>
    </source>
</evidence>
<evidence type="ECO:0000256" key="7">
    <source>
        <dbReference type="ARBA" id="ARBA00022781"/>
    </source>
</evidence>
<comment type="subcellular location">
    <subcellularLocation>
        <location evidence="12 13">Cell membrane</location>
        <topology evidence="12 13">Multi-pass membrane protein</topology>
    </subcellularLocation>
    <subcellularLocation>
        <location evidence="1">Membrane</location>
        <topology evidence="1">Multi-pass membrane protein</topology>
    </subcellularLocation>
</comment>
<feature type="transmembrane region" description="Helical" evidence="12">
    <location>
        <begin position="209"/>
        <end position="230"/>
    </location>
</feature>
<evidence type="ECO:0000256" key="5">
    <source>
        <dbReference type="ARBA" id="ARBA00022547"/>
    </source>
</evidence>
<evidence type="ECO:0000256" key="8">
    <source>
        <dbReference type="ARBA" id="ARBA00022989"/>
    </source>
</evidence>
<keyword evidence="11 12" id="KW-0066">ATP synthesis</keyword>
<feature type="transmembrane region" description="Helical" evidence="12">
    <location>
        <begin position="138"/>
        <end position="156"/>
    </location>
</feature>
<evidence type="ECO:0000256" key="1">
    <source>
        <dbReference type="ARBA" id="ARBA00004141"/>
    </source>
</evidence>
<protein>
    <recommendedName>
        <fullName evidence="12 13">ATP synthase subunit a</fullName>
    </recommendedName>
    <alternativeName>
        <fullName evidence="12">ATP synthase F0 sector subunit a</fullName>
    </alternativeName>
    <alternativeName>
        <fullName evidence="12">F-ATPase subunit 6</fullName>
    </alternativeName>
</protein>
<sequence>MAAEHSAEMTSGEFINHHMTNLVLGEPGGFWSFHIDTFFFSVLLGVLFCWFFYTLAKKMQSGVPGFAQNVAEMIFDFVDGTVKDFFGESRSDIGSLALTVFCWVLLWNAMDLIPVDLLPSAASMVGIPYLKVVPSTDVNATFALSITVVVLTYVYGFKANHGFLGFAKSLGGHPFEAEKLWAKIILYPINFALKVVEDIAKIISLSLRLFGNLFAGELVFILIALLPFFVQFLPGGAWAIFHILVVTLQAYIFMILTIVYLSMAESH</sequence>
<dbReference type="OrthoDB" id="9789241at2"/>